<dbReference type="EMBL" id="CP002159">
    <property type="protein sequence ID" value="ADL56859.1"/>
    <property type="molecule type" value="Genomic_DNA"/>
</dbReference>
<evidence type="ECO:0000259" key="1">
    <source>
        <dbReference type="Pfam" id="PF03976"/>
    </source>
</evidence>
<keyword evidence="3" id="KW-1185">Reference proteome</keyword>
<dbReference type="InterPro" id="IPR022488">
    <property type="entry name" value="PPK2-related"/>
</dbReference>
<dbReference type="STRING" id="395494.Galf_2867"/>
<protein>
    <recommendedName>
        <fullName evidence="1">Polyphosphate kinase-2-related domain-containing protein</fullName>
    </recommendedName>
</protein>
<dbReference type="InterPro" id="IPR022489">
    <property type="entry name" value="PolyP_AMP_Tfrase"/>
</dbReference>
<dbReference type="HOGENOM" id="CLU_033786_0_3_4"/>
<dbReference type="Gene3D" id="3.40.50.300">
    <property type="entry name" value="P-loop containing nucleotide triphosphate hydrolases"/>
    <property type="match status" value="2"/>
</dbReference>
<dbReference type="PANTHER" id="PTHR34383:SF3">
    <property type="entry name" value="POLYPHOSPHATE:AMP PHOSPHOTRANSFERASE"/>
    <property type="match status" value="1"/>
</dbReference>
<dbReference type="GO" id="GO:0043751">
    <property type="term" value="F:polyphosphate:AMP phosphotransferase activity"/>
    <property type="evidence" value="ECO:0007669"/>
    <property type="project" value="InterPro"/>
</dbReference>
<dbReference type="Proteomes" id="UP000001235">
    <property type="component" value="Chromosome"/>
</dbReference>
<dbReference type="AlphaFoldDB" id="D9SE37"/>
<dbReference type="SUPFAM" id="SSF52540">
    <property type="entry name" value="P-loop containing nucleoside triphosphate hydrolases"/>
    <property type="match status" value="2"/>
</dbReference>
<dbReference type="KEGG" id="gca:Galf_2867"/>
<dbReference type="OrthoDB" id="9775224at2"/>
<dbReference type="InterPro" id="IPR027417">
    <property type="entry name" value="P-loop_NTPase"/>
</dbReference>
<dbReference type="eggNOG" id="COG2326">
    <property type="taxonomic scope" value="Bacteria"/>
</dbReference>
<dbReference type="PANTHER" id="PTHR34383">
    <property type="entry name" value="POLYPHOSPHATE:AMP PHOSPHOTRANSFERASE-RELATED"/>
    <property type="match status" value="1"/>
</dbReference>
<accession>D9SE37</accession>
<feature type="domain" description="Polyphosphate kinase-2-related" evidence="1">
    <location>
        <begin position="11"/>
        <end position="234"/>
    </location>
</feature>
<name>D9SE37_GALCS</name>
<proteinExistence type="predicted"/>
<feature type="domain" description="Polyphosphate kinase-2-related" evidence="1">
    <location>
        <begin position="268"/>
        <end position="494"/>
    </location>
</feature>
<evidence type="ECO:0000313" key="2">
    <source>
        <dbReference type="EMBL" id="ADL56859.1"/>
    </source>
</evidence>
<reference evidence="2 3" key="1">
    <citation type="submission" date="2010-08" db="EMBL/GenBank/DDBJ databases">
        <title>Complete sequence of Gallionella capsiferriformans ES-2.</title>
        <authorList>
            <consortium name="US DOE Joint Genome Institute"/>
            <person name="Lucas S."/>
            <person name="Copeland A."/>
            <person name="Lapidus A."/>
            <person name="Cheng J.-F."/>
            <person name="Bruce D."/>
            <person name="Goodwin L."/>
            <person name="Pitluck S."/>
            <person name="Chertkov O."/>
            <person name="Davenport K.W."/>
            <person name="Detter J.C."/>
            <person name="Han C."/>
            <person name="Tapia R."/>
            <person name="Land M."/>
            <person name="Hauser L."/>
            <person name="Chang Y.-J."/>
            <person name="Jeffries C."/>
            <person name="Kyrpides N."/>
            <person name="Ivanova N."/>
            <person name="Mikhailova N."/>
            <person name="Shelobolina E.S."/>
            <person name="Picardal F."/>
            <person name="Roden E."/>
            <person name="Emerson D."/>
            <person name="Woyke T."/>
        </authorList>
    </citation>
    <scope>NUCLEOTIDE SEQUENCE [LARGE SCALE GENOMIC DNA]</scope>
    <source>
        <strain evidence="2 3">ES-2</strain>
    </source>
</reference>
<dbReference type="Pfam" id="PF03976">
    <property type="entry name" value="PPK2"/>
    <property type="match status" value="2"/>
</dbReference>
<dbReference type="GO" id="GO:0006797">
    <property type="term" value="P:polyphosphate metabolic process"/>
    <property type="evidence" value="ECO:0007669"/>
    <property type="project" value="InterPro"/>
</dbReference>
<sequence>MFESAELGHKIDKETYDREVPPLRAALLDAQMDMAKLAKFPVIILVGGVDGAGRGETVNLLNEWMDPRYLQTHGMGDPSDEELDRPMMWRFWRELPPKGQIGIFLGSWYTWPIINRVQGISKTADLDQSLERARRLETMLADEGALILKFWMHLSREKQEKRLKVLEKDPKTRWRVTERDWEHYKKYDKFRTVGESVIRHTSTAEAPWTIIEGYDPHYRSLTIGKIILDAIRKRLDDADQKISDVSAPPPLPSIDNLNIIKSLDLKQKLDKKTYQDELEKYQGKLALLTRNPKFKKITVIAMFEGNDAAGKGGAIRRITGALDARYYNVIPVAAPTEEERAQPYLWRFWRHIPRRGRVTIFDRSWYGRVLVERVEKYCSEADWMRAYSEINDFEAQLVRHNIVVVKFWLTISQEEQLRRFKEREAIAFKHFKITPDDWRNREKWTEYEQAVCDMVDRTSTEIAPWTLVEANDKNFARIKILKTLCAQIEAAMQKKEP</sequence>
<evidence type="ECO:0000313" key="3">
    <source>
        <dbReference type="Proteomes" id="UP000001235"/>
    </source>
</evidence>
<gene>
    <name evidence="2" type="ordered locus">Galf_2867</name>
</gene>
<dbReference type="RefSeq" id="WP_013294761.1">
    <property type="nucleotide sequence ID" value="NC_014394.1"/>
</dbReference>
<dbReference type="NCBIfam" id="TIGR03708">
    <property type="entry name" value="poly_P_AMP_trns"/>
    <property type="match status" value="1"/>
</dbReference>
<organism evidence="2 3">
    <name type="scientific">Gallionella capsiferriformans (strain ES-2)</name>
    <name type="common">Gallionella ferruginea capsiferriformans (strain ES-2)</name>
    <dbReference type="NCBI Taxonomy" id="395494"/>
    <lineage>
        <taxon>Bacteria</taxon>
        <taxon>Pseudomonadati</taxon>
        <taxon>Pseudomonadota</taxon>
        <taxon>Betaproteobacteria</taxon>
        <taxon>Nitrosomonadales</taxon>
        <taxon>Gallionellaceae</taxon>
        <taxon>Gallionella</taxon>
    </lineage>
</organism>